<organism evidence="1 2">
    <name type="scientific">Rubellimicrobium rubrum</name>
    <dbReference type="NCBI Taxonomy" id="2585369"/>
    <lineage>
        <taxon>Bacteria</taxon>
        <taxon>Pseudomonadati</taxon>
        <taxon>Pseudomonadota</taxon>
        <taxon>Alphaproteobacteria</taxon>
        <taxon>Rhodobacterales</taxon>
        <taxon>Roseobacteraceae</taxon>
        <taxon>Rubellimicrobium</taxon>
    </lineage>
</organism>
<dbReference type="Pfam" id="PF07015">
    <property type="entry name" value="VirC1"/>
    <property type="match status" value="1"/>
</dbReference>
<gene>
    <name evidence="1" type="ORF">FHG66_19410</name>
</gene>
<comment type="caution">
    <text evidence="1">The sequence shown here is derived from an EMBL/GenBank/DDBJ whole genome shotgun (WGS) entry which is preliminary data.</text>
</comment>
<dbReference type="RefSeq" id="WP_139078703.1">
    <property type="nucleotide sequence ID" value="NZ_VDFU01000040.1"/>
</dbReference>
<keyword evidence="2" id="KW-1185">Reference proteome</keyword>
<dbReference type="CDD" id="cd02042">
    <property type="entry name" value="ParAB_family"/>
    <property type="match status" value="1"/>
</dbReference>
<dbReference type="PANTHER" id="PTHR13696:SF96">
    <property type="entry name" value="COBQ_COBB_MIND_PARA NUCLEOTIDE BINDING DOMAIN-CONTAINING PROTEIN"/>
    <property type="match status" value="1"/>
</dbReference>
<dbReference type="PANTHER" id="PTHR13696">
    <property type="entry name" value="P-LOOP CONTAINING NUCLEOSIDE TRIPHOSPHATE HYDROLASE"/>
    <property type="match status" value="1"/>
</dbReference>
<evidence type="ECO:0000313" key="1">
    <source>
        <dbReference type="EMBL" id="TNC46183.1"/>
    </source>
</evidence>
<dbReference type="InterPro" id="IPR027417">
    <property type="entry name" value="P-loop_NTPase"/>
</dbReference>
<proteinExistence type="predicted"/>
<dbReference type="OrthoDB" id="7820287at2"/>
<dbReference type="AlphaFoldDB" id="A0A5C4MQ60"/>
<sequence length="243" mass="26394">MANDDMVVVAAVARKGGSGKSSLIKTLASAALAAGKTALLIDTDAQGDLTRWYARAVKEGNAPKGAGLASVTSTQQLEETINRAYEEGGTDFVLIDTAGVGGDWADDIAMLADHLVTPVVLSVTDFEVGTQTVEWFRRLHDRVEDPSDLPPHHVVITQFPGQTKATKRELELVDEAVRSFPVINSVIQRRAAYREMDALGFLGEIIRSLQQSPNPLQRSQARHYQEALMEATEVLNDILEARA</sequence>
<dbReference type="Gene3D" id="3.40.50.300">
    <property type="entry name" value="P-loop containing nucleotide triphosphate hydrolases"/>
    <property type="match status" value="1"/>
</dbReference>
<protein>
    <submittedName>
        <fullName evidence="1">ParA family protein</fullName>
    </submittedName>
</protein>
<accession>A0A5C4MQ60</accession>
<dbReference type="SUPFAM" id="SSF52540">
    <property type="entry name" value="P-loop containing nucleoside triphosphate hydrolases"/>
    <property type="match status" value="1"/>
</dbReference>
<name>A0A5C4MQ60_9RHOB</name>
<evidence type="ECO:0000313" key="2">
    <source>
        <dbReference type="Proteomes" id="UP000305887"/>
    </source>
</evidence>
<dbReference type="InterPro" id="IPR050678">
    <property type="entry name" value="DNA_Partitioning_ATPase"/>
</dbReference>
<dbReference type="Proteomes" id="UP000305887">
    <property type="component" value="Unassembled WGS sequence"/>
</dbReference>
<dbReference type="InterPro" id="IPR009744">
    <property type="entry name" value="VirC1"/>
</dbReference>
<reference evidence="1 2" key="1">
    <citation type="submission" date="2019-06" db="EMBL/GenBank/DDBJ databases">
        <title>YIM 131921 draft genome.</title>
        <authorList>
            <person name="Jiang L."/>
        </authorList>
    </citation>
    <scope>NUCLEOTIDE SEQUENCE [LARGE SCALE GENOMIC DNA]</scope>
    <source>
        <strain evidence="1 2">YIM 131921</strain>
    </source>
</reference>
<dbReference type="PIRSF" id="PIRSF009320">
    <property type="entry name" value="Nuc_binding_HP_1000"/>
    <property type="match status" value="1"/>
</dbReference>
<dbReference type="EMBL" id="VDFU01000040">
    <property type="protein sequence ID" value="TNC46183.1"/>
    <property type="molecule type" value="Genomic_DNA"/>
</dbReference>